<gene>
    <name evidence="2" type="ORF">A4U43_C07F10190</name>
</gene>
<dbReference type="EMBL" id="CM007387">
    <property type="protein sequence ID" value="ONK62984.1"/>
    <property type="molecule type" value="Genomic_DNA"/>
</dbReference>
<organism evidence="2 3">
    <name type="scientific">Asparagus officinalis</name>
    <name type="common">Garden asparagus</name>
    <dbReference type="NCBI Taxonomy" id="4686"/>
    <lineage>
        <taxon>Eukaryota</taxon>
        <taxon>Viridiplantae</taxon>
        <taxon>Streptophyta</taxon>
        <taxon>Embryophyta</taxon>
        <taxon>Tracheophyta</taxon>
        <taxon>Spermatophyta</taxon>
        <taxon>Magnoliopsida</taxon>
        <taxon>Liliopsida</taxon>
        <taxon>Asparagales</taxon>
        <taxon>Asparagaceae</taxon>
        <taxon>Asparagoideae</taxon>
        <taxon>Asparagus</taxon>
    </lineage>
</organism>
<feature type="region of interest" description="Disordered" evidence="1">
    <location>
        <begin position="1"/>
        <end position="72"/>
    </location>
</feature>
<dbReference type="AlphaFoldDB" id="A0A5P1EAY7"/>
<feature type="compositionally biased region" description="Gly residues" evidence="1">
    <location>
        <begin position="50"/>
        <end position="61"/>
    </location>
</feature>
<keyword evidence="3" id="KW-1185">Reference proteome</keyword>
<dbReference type="Gramene" id="ONK62984">
    <property type="protein sequence ID" value="ONK62984"/>
    <property type="gene ID" value="A4U43_C07F10190"/>
</dbReference>
<dbReference type="Proteomes" id="UP000243459">
    <property type="component" value="Chromosome 7"/>
</dbReference>
<protein>
    <submittedName>
        <fullName evidence="2">Uncharacterized protein</fullName>
    </submittedName>
</protein>
<accession>A0A5P1EAY7</accession>
<feature type="compositionally biased region" description="Basic and acidic residues" evidence="1">
    <location>
        <begin position="35"/>
        <end position="48"/>
    </location>
</feature>
<evidence type="ECO:0000313" key="3">
    <source>
        <dbReference type="Proteomes" id="UP000243459"/>
    </source>
</evidence>
<sequence>MQDRHDAAKESRGGLSGAAPGVPRHGRDGGGAGGEDGRHRAARDERGALRGRGGEGAGDGEGVSEEQPEVDVHRDCCADDSRVARFGSDPGEFAQILKCVCWRARVGLWELRRSLKLLLRLL</sequence>
<name>A0A5P1EAY7_ASPOF</name>
<proteinExistence type="predicted"/>
<evidence type="ECO:0000313" key="2">
    <source>
        <dbReference type="EMBL" id="ONK62984.1"/>
    </source>
</evidence>
<reference evidence="3" key="1">
    <citation type="journal article" date="2017" name="Nat. Commun.">
        <title>The asparagus genome sheds light on the origin and evolution of a young Y chromosome.</title>
        <authorList>
            <person name="Harkess A."/>
            <person name="Zhou J."/>
            <person name="Xu C."/>
            <person name="Bowers J.E."/>
            <person name="Van der Hulst R."/>
            <person name="Ayyampalayam S."/>
            <person name="Mercati F."/>
            <person name="Riccardi P."/>
            <person name="McKain M.R."/>
            <person name="Kakrana A."/>
            <person name="Tang H."/>
            <person name="Ray J."/>
            <person name="Groenendijk J."/>
            <person name="Arikit S."/>
            <person name="Mathioni S.M."/>
            <person name="Nakano M."/>
            <person name="Shan H."/>
            <person name="Telgmann-Rauber A."/>
            <person name="Kanno A."/>
            <person name="Yue Z."/>
            <person name="Chen H."/>
            <person name="Li W."/>
            <person name="Chen Y."/>
            <person name="Xu X."/>
            <person name="Zhang Y."/>
            <person name="Luo S."/>
            <person name="Chen H."/>
            <person name="Gao J."/>
            <person name="Mao Z."/>
            <person name="Pires J.C."/>
            <person name="Luo M."/>
            <person name="Kudrna D."/>
            <person name="Wing R.A."/>
            <person name="Meyers B.C."/>
            <person name="Yi K."/>
            <person name="Kong H."/>
            <person name="Lavrijsen P."/>
            <person name="Sunseri F."/>
            <person name="Falavigna A."/>
            <person name="Ye Y."/>
            <person name="Leebens-Mack J.H."/>
            <person name="Chen G."/>
        </authorList>
    </citation>
    <scope>NUCLEOTIDE SEQUENCE [LARGE SCALE GENOMIC DNA]</scope>
    <source>
        <strain evidence="3">cv. DH0086</strain>
    </source>
</reference>
<feature type="compositionally biased region" description="Basic and acidic residues" evidence="1">
    <location>
        <begin position="1"/>
        <end position="12"/>
    </location>
</feature>
<evidence type="ECO:0000256" key="1">
    <source>
        <dbReference type="SAM" id="MobiDB-lite"/>
    </source>
</evidence>